<feature type="region of interest" description="Disordered" evidence="1">
    <location>
        <begin position="1"/>
        <end position="36"/>
    </location>
</feature>
<dbReference type="PATRIC" id="fig|537010.4.peg.4300"/>
<evidence type="ECO:0000256" key="1">
    <source>
        <dbReference type="SAM" id="MobiDB-lite"/>
    </source>
</evidence>
<comment type="caution">
    <text evidence="2">The sequence shown here is derived from an EMBL/GenBank/DDBJ whole genome shotgun (WGS) entry which is preliminary data.</text>
</comment>
<dbReference type="HOGENOM" id="CLU_2824071_0_0_9"/>
<evidence type="ECO:0000313" key="3">
    <source>
        <dbReference type="Proteomes" id="UP000004416"/>
    </source>
</evidence>
<evidence type="ECO:0000313" key="2">
    <source>
        <dbReference type="EMBL" id="EHL04707.1"/>
    </source>
</evidence>
<name>G9XUG1_DESHA</name>
<dbReference type="Proteomes" id="UP000004416">
    <property type="component" value="Unassembled WGS sequence"/>
</dbReference>
<gene>
    <name evidence="2" type="ORF">HMPREF0322_04620</name>
</gene>
<reference evidence="2 3" key="1">
    <citation type="submission" date="2011-08" db="EMBL/GenBank/DDBJ databases">
        <authorList>
            <person name="Weinstock G."/>
            <person name="Sodergren E."/>
            <person name="Clifton S."/>
            <person name="Fulton L."/>
            <person name="Fulton B."/>
            <person name="Courtney L."/>
            <person name="Fronick C."/>
            <person name="Harrison M."/>
            <person name="Strong C."/>
            <person name="Farmer C."/>
            <person name="Delahaunty K."/>
            <person name="Markovic C."/>
            <person name="Hall O."/>
            <person name="Minx P."/>
            <person name="Tomlinson C."/>
            <person name="Mitreva M."/>
            <person name="Hou S."/>
            <person name="Chen J."/>
            <person name="Wollam A."/>
            <person name="Pepin K.H."/>
            <person name="Johnson M."/>
            <person name="Bhonagiri V."/>
            <person name="Zhang X."/>
            <person name="Suruliraj S."/>
            <person name="Warren W."/>
            <person name="Chinwalla A."/>
            <person name="Mardis E.R."/>
            <person name="Wilson R.K."/>
        </authorList>
    </citation>
    <scope>NUCLEOTIDE SEQUENCE [LARGE SCALE GENOMIC DNA]</scope>
    <source>
        <strain evidence="2 3">DP7</strain>
    </source>
</reference>
<dbReference type="EMBL" id="AFZX01000129">
    <property type="protein sequence ID" value="EHL04707.1"/>
    <property type="molecule type" value="Genomic_DNA"/>
</dbReference>
<accession>G9XUG1</accession>
<proteinExistence type="predicted"/>
<protein>
    <submittedName>
        <fullName evidence="2">Uncharacterized protein</fullName>
    </submittedName>
</protein>
<dbReference type="AlphaFoldDB" id="G9XUG1"/>
<organism evidence="2 3">
    <name type="scientific">Desulfitobacterium hafniense DP7</name>
    <dbReference type="NCBI Taxonomy" id="537010"/>
    <lineage>
        <taxon>Bacteria</taxon>
        <taxon>Bacillati</taxon>
        <taxon>Bacillota</taxon>
        <taxon>Clostridia</taxon>
        <taxon>Eubacteriales</taxon>
        <taxon>Desulfitobacteriaceae</taxon>
        <taxon>Desulfitobacterium</taxon>
    </lineage>
</organism>
<sequence>MRLLISPDHRRAAGNGPLIGVRSGAGRKRGKYMNSRAGTDGPILMVTYAWAGTGQGPRRKARRNSC</sequence>